<gene>
    <name evidence="2" type="ORF">PHPALM_1113</name>
</gene>
<sequence>MVGPAGKTPRHKLTAAENQLCLEALRRERRIRRAQEKEEMARQGARGLQKKKAVKETDPAEAKTVTRTEGAEEAIRDATAADATESVAEVLSAMGATVVSETTTGEARTTEADCGRPAEQVTISGNRKRRRRILQVESCKDIEDLSRDEDGIEPAVPAIAGCVVDDDPNLMNEGAEEGTGLNSDEDTDVREEPEDEDDDGVDDGWDGDWDIGYLTDEEPDKDEDLPDSVWLSAAKDKKLVSVMRQNGWEYDPTMCGPDPTYAEFVLRVADDPLALSFYFMPPKLCTQIALESNSYHTQSIPQRARTIRSQQRGEVEDIGEIRRRLVNVADIEPWEILRVIALLTARMLVPIRKGIAAHWSLKKVGALPANRFGQFMAKNRFFHIMGYLHFLNSKHHSLIQICYKTRKNYKTLFLGLLDMTLVNAFIVHRYHKKISNKRPPKHFAFFEGLLE</sequence>
<feature type="region of interest" description="Disordered" evidence="1">
    <location>
        <begin position="99"/>
        <end position="129"/>
    </location>
</feature>
<feature type="region of interest" description="Disordered" evidence="1">
    <location>
        <begin position="164"/>
        <end position="226"/>
    </location>
</feature>
<dbReference type="AlphaFoldDB" id="A0A2P4YT67"/>
<proteinExistence type="predicted"/>
<dbReference type="PANTHER" id="PTHR46599:SF3">
    <property type="entry name" value="PIGGYBAC TRANSPOSABLE ELEMENT-DERIVED PROTEIN 4"/>
    <property type="match status" value="1"/>
</dbReference>
<feature type="compositionally biased region" description="Basic and acidic residues" evidence="1">
    <location>
        <begin position="54"/>
        <end position="76"/>
    </location>
</feature>
<dbReference type="Proteomes" id="UP000237271">
    <property type="component" value="Unassembled WGS sequence"/>
</dbReference>
<evidence type="ECO:0000256" key="1">
    <source>
        <dbReference type="SAM" id="MobiDB-lite"/>
    </source>
</evidence>
<evidence type="ECO:0000313" key="2">
    <source>
        <dbReference type="EMBL" id="POM80983.1"/>
    </source>
</evidence>
<feature type="compositionally biased region" description="Acidic residues" evidence="1">
    <location>
        <begin position="183"/>
        <end position="226"/>
    </location>
</feature>
<keyword evidence="3" id="KW-1185">Reference proteome</keyword>
<dbReference type="PANTHER" id="PTHR46599">
    <property type="entry name" value="PIGGYBAC TRANSPOSABLE ELEMENT-DERIVED PROTEIN 4"/>
    <property type="match status" value="1"/>
</dbReference>
<feature type="region of interest" description="Disordered" evidence="1">
    <location>
        <begin position="35"/>
        <end position="81"/>
    </location>
</feature>
<dbReference type="EMBL" id="NCKW01000209">
    <property type="protein sequence ID" value="POM80983.1"/>
    <property type="molecule type" value="Genomic_DNA"/>
</dbReference>
<protein>
    <recommendedName>
        <fullName evidence="4">PiggyBac transposable element-derived protein domain-containing protein</fullName>
    </recommendedName>
</protein>
<evidence type="ECO:0008006" key="4">
    <source>
        <dbReference type="Google" id="ProtNLM"/>
    </source>
</evidence>
<comment type="caution">
    <text evidence="2">The sequence shown here is derived from an EMBL/GenBank/DDBJ whole genome shotgun (WGS) entry which is preliminary data.</text>
</comment>
<reference evidence="2 3" key="1">
    <citation type="journal article" date="2017" name="Genome Biol. Evol.">
        <title>Phytophthora megakarya and P. palmivora, closely related causal agents of cacao black pod rot, underwent increases in genome sizes and gene numbers by different mechanisms.</title>
        <authorList>
            <person name="Ali S.S."/>
            <person name="Shao J."/>
            <person name="Lary D.J."/>
            <person name="Kronmiller B."/>
            <person name="Shen D."/>
            <person name="Strem M.D."/>
            <person name="Amoako-Attah I."/>
            <person name="Akrofi A.Y."/>
            <person name="Begoude B.A."/>
            <person name="Ten Hoopen G.M."/>
            <person name="Coulibaly K."/>
            <person name="Kebe B.I."/>
            <person name="Melnick R.L."/>
            <person name="Guiltinan M.J."/>
            <person name="Tyler B.M."/>
            <person name="Meinhardt L.W."/>
            <person name="Bailey B.A."/>
        </authorList>
    </citation>
    <scope>NUCLEOTIDE SEQUENCE [LARGE SCALE GENOMIC DNA]</scope>
    <source>
        <strain evidence="3">sbr112.9</strain>
    </source>
</reference>
<evidence type="ECO:0000313" key="3">
    <source>
        <dbReference type="Proteomes" id="UP000237271"/>
    </source>
</evidence>
<accession>A0A2P4YT67</accession>
<organism evidence="2 3">
    <name type="scientific">Phytophthora palmivora</name>
    <dbReference type="NCBI Taxonomy" id="4796"/>
    <lineage>
        <taxon>Eukaryota</taxon>
        <taxon>Sar</taxon>
        <taxon>Stramenopiles</taxon>
        <taxon>Oomycota</taxon>
        <taxon>Peronosporomycetes</taxon>
        <taxon>Peronosporales</taxon>
        <taxon>Peronosporaceae</taxon>
        <taxon>Phytophthora</taxon>
    </lineage>
</organism>
<name>A0A2P4YT67_9STRA</name>
<dbReference type="OrthoDB" id="75807at2759"/>